<dbReference type="Proteomes" id="UP000712157">
    <property type="component" value="Unassembled WGS sequence"/>
</dbReference>
<dbReference type="PANTHER" id="PTHR48098">
    <property type="entry name" value="ENTEROCHELIN ESTERASE-RELATED"/>
    <property type="match status" value="1"/>
</dbReference>
<name>A0A949JXM0_9FIRM</name>
<dbReference type="PANTHER" id="PTHR48098:SF1">
    <property type="entry name" value="DIACYLGLYCEROL ACYLTRANSFERASE_MYCOLYLTRANSFERASE AG85A"/>
    <property type="match status" value="1"/>
</dbReference>
<dbReference type="SUPFAM" id="SSF53474">
    <property type="entry name" value="alpha/beta-Hydrolases"/>
    <property type="match status" value="1"/>
</dbReference>
<keyword evidence="2" id="KW-1185">Reference proteome</keyword>
<gene>
    <name evidence="1" type="ORF">KTH89_03695</name>
</gene>
<dbReference type="InterPro" id="IPR029058">
    <property type="entry name" value="AB_hydrolase_fold"/>
</dbReference>
<accession>A0A949JXM0</accession>
<dbReference type="Gene3D" id="3.40.50.1820">
    <property type="entry name" value="alpha/beta hydrolase"/>
    <property type="match status" value="1"/>
</dbReference>
<protein>
    <submittedName>
        <fullName evidence="1">Prolyl oligopeptidase family serine peptidase</fullName>
    </submittedName>
</protein>
<sequence length="268" mass="30415">MAFIKLNYKSKELGREISAQVFLPADLLGEEAEPPYRTCYFLPGYSAGGTELYTYLGFRMQCDLKGIAVVIPEGENSFYIDHPERGMNYSSYVGAELVEMTRKLLPLSDKREDTYIGGISMGGFGALYNGLRYRDTFSKIAVMSPVVDCLELTSKDTCADAGFPEGLFHYLFGEEKEYLKSDANLKKFYLEADKDKMPETFLCCGRQDRLVYRQVKAFVDVLRENGKAVSYKETDGDHELEFWGNMMDPVFSFLAGIKEGEKNRMVLK</sequence>
<evidence type="ECO:0000313" key="2">
    <source>
        <dbReference type="Proteomes" id="UP000712157"/>
    </source>
</evidence>
<comment type="caution">
    <text evidence="1">The sequence shown here is derived from an EMBL/GenBank/DDBJ whole genome shotgun (WGS) entry which is preliminary data.</text>
</comment>
<dbReference type="EMBL" id="JAHQCW010000004">
    <property type="protein sequence ID" value="MBU9735627.1"/>
    <property type="molecule type" value="Genomic_DNA"/>
</dbReference>
<dbReference type="InterPro" id="IPR050583">
    <property type="entry name" value="Mycobacterial_A85_antigen"/>
</dbReference>
<dbReference type="GO" id="GO:0016747">
    <property type="term" value="F:acyltransferase activity, transferring groups other than amino-acyl groups"/>
    <property type="evidence" value="ECO:0007669"/>
    <property type="project" value="TreeGrafter"/>
</dbReference>
<dbReference type="InterPro" id="IPR000801">
    <property type="entry name" value="Esterase-like"/>
</dbReference>
<dbReference type="RefSeq" id="WP_158342262.1">
    <property type="nucleotide sequence ID" value="NZ_JAHQCW010000004.1"/>
</dbReference>
<organism evidence="1 2">
    <name type="scientific">Diplocloster agilis</name>
    <dbReference type="NCBI Taxonomy" id="2850323"/>
    <lineage>
        <taxon>Bacteria</taxon>
        <taxon>Bacillati</taxon>
        <taxon>Bacillota</taxon>
        <taxon>Clostridia</taxon>
        <taxon>Lachnospirales</taxon>
        <taxon>Lachnospiraceae</taxon>
        <taxon>Diplocloster</taxon>
    </lineage>
</organism>
<dbReference type="Pfam" id="PF00756">
    <property type="entry name" value="Esterase"/>
    <property type="match status" value="1"/>
</dbReference>
<evidence type="ECO:0000313" key="1">
    <source>
        <dbReference type="EMBL" id="MBU9735627.1"/>
    </source>
</evidence>
<reference evidence="1" key="1">
    <citation type="submission" date="2021-06" db="EMBL/GenBank/DDBJ databases">
        <title>Description of novel taxa of the family Lachnospiraceae.</title>
        <authorList>
            <person name="Chaplin A.V."/>
            <person name="Sokolova S.R."/>
            <person name="Pikina A.P."/>
            <person name="Korzhanova M."/>
            <person name="Belova V."/>
            <person name="Korostin D."/>
            <person name="Efimov B.A."/>
        </authorList>
    </citation>
    <scope>NUCLEOTIDE SEQUENCE</scope>
    <source>
        <strain evidence="1">ASD5720</strain>
    </source>
</reference>
<proteinExistence type="predicted"/>
<dbReference type="AlphaFoldDB" id="A0A949JXM0"/>